<reference evidence="1" key="2">
    <citation type="submission" date="2014-06" db="EMBL/GenBank/DDBJ databases">
        <title>The complete genome of Blastobotrys (Arxula) adeninivorans LS3 - a yeast of biotechnological interest.</title>
        <authorList>
            <person name="Kunze G."/>
            <person name="Gaillardin C."/>
            <person name="Czernicka M."/>
            <person name="Durrens P."/>
            <person name="Martin T."/>
            <person name="Boer E."/>
            <person name="Gabaldon T."/>
            <person name="Cruz J."/>
            <person name="Talla E."/>
            <person name="Marck C."/>
            <person name="Goffeau A."/>
            <person name="Barbe V."/>
            <person name="Baret P."/>
            <person name="Baronian K."/>
            <person name="Beier S."/>
            <person name="Bleykasten C."/>
            <person name="Bode R."/>
            <person name="Casaregola S."/>
            <person name="Despons L."/>
            <person name="Fairhead C."/>
            <person name="Giersberg M."/>
            <person name="Gierski P."/>
            <person name="Hahnel U."/>
            <person name="Hartmann A."/>
            <person name="Jankowska D."/>
            <person name="Jubin C."/>
            <person name="Jung P."/>
            <person name="Lafontaine I."/>
            <person name="Leh-Louis V."/>
            <person name="Lemaire M."/>
            <person name="Marcet-Houben M."/>
            <person name="Mascher M."/>
            <person name="Morel G."/>
            <person name="Richard G.-F."/>
            <person name="Riechen J."/>
            <person name="Sacerdot C."/>
            <person name="Sarkar A."/>
            <person name="Savel G."/>
            <person name="Schacherer J."/>
            <person name="Sherman D."/>
            <person name="Straub M.-L."/>
            <person name="Stein N."/>
            <person name="Thierry A."/>
            <person name="Trautwein-Schult A."/>
            <person name="Westhof E."/>
            <person name="Worch S."/>
            <person name="Dujon B."/>
            <person name="Souciet J.-L."/>
            <person name="Wincker P."/>
            <person name="Scholz U."/>
            <person name="Neuveglise N."/>
        </authorList>
    </citation>
    <scope>NUCLEOTIDE SEQUENCE</scope>
    <source>
        <strain evidence="1">LS3</strain>
    </source>
</reference>
<dbReference type="EMBL" id="HG937693">
    <property type="protein sequence ID" value="CDP35085.1"/>
    <property type="molecule type" value="Genomic_DNA"/>
</dbReference>
<accession>A0A060T1V0</accession>
<evidence type="ECO:0000313" key="1">
    <source>
        <dbReference type="EMBL" id="CDP35085.1"/>
    </source>
</evidence>
<gene>
    <name evidence="1" type="ORF">GNLVRS02_ARAD1C27258g</name>
</gene>
<dbReference type="AlphaFoldDB" id="A0A060T1V0"/>
<protein>
    <submittedName>
        <fullName evidence="1">ARAD1C27258p</fullName>
    </submittedName>
</protein>
<proteinExistence type="predicted"/>
<name>A0A060T1V0_BLAAD</name>
<reference evidence="1" key="1">
    <citation type="submission" date="2014-02" db="EMBL/GenBank/DDBJ databases">
        <authorList>
            <person name="Genoscope - CEA"/>
        </authorList>
    </citation>
    <scope>NUCLEOTIDE SEQUENCE</scope>
    <source>
        <strain evidence="1">LS3</strain>
    </source>
</reference>
<organism evidence="1">
    <name type="scientific">Blastobotrys adeninivorans</name>
    <name type="common">Yeast</name>
    <name type="synonym">Arxula adeninivorans</name>
    <dbReference type="NCBI Taxonomy" id="409370"/>
    <lineage>
        <taxon>Eukaryota</taxon>
        <taxon>Fungi</taxon>
        <taxon>Dikarya</taxon>
        <taxon>Ascomycota</taxon>
        <taxon>Saccharomycotina</taxon>
        <taxon>Dipodascomycetes</taxon>
        <taxon>Dipodascales</taxon>
        <taxon>Trichomonascaceae</taxon>
        <taxon>Blastobotrys</taxon>
    </lineage>
</organism>
<sequence length="137" mass="15291">MDLGQILGSPESTTIPQLVQLLGDPDETKSYGSVKYYCFYSKGIAIGVDKGRVDSADFYKGGRYTCAPKELLPEWLAPEMTGKQFVETFGEPVEKGGGGKGGIDIWLRWKDFQVDIKETDWDKAKDQPWTSVTIFEP</sequence>